<evidence type="ECO:0008006" key="5">
    <source>
        <dbReference type="Google" id="ProtNLM"/>
    </source>
</evidence>
<protein>
    <recommendedName>
        <fullName evidence="5">Threonine aspartase 1</fullName>
    </recommendedName>
</protein>
<dbReference type="AlphaFoldDB" id="A0A9W8A6N4"/>
<dbReference type="PANTHER" id="PTHR10188:SF8">
    <property type="entry name" value="THREONINE ASPARTASE 1"/>
    <property type="match status" value="1"/>
</dbReference>
<dbReference type="EMBL" id="JANBPU010000004">
    <property type="protein sequence ID" value="KAJ1921543.1"/>
    <property type="molecule type" value="Genomic_DNA"/>
</dbReference>
<dbReference type="Proteomes" id="UP001150538">
    <property type="component" value="Unassembled WGS sequence"/>
</dbReference>
<gene>
    <name evidence="3" type="ORF">H4219_000580</name>
</gene>
<dbReference type="InterPro" id="IPR000246">
    <property type="entry name" value="Peptidase_T2"/>
</dbReference>
<evidence type="ECO:0000313" key="4">
    <source>
        <dbReference type="Proteomes" id="UP001150538"/>
    </source>
</evidence>
<dbReference type="GO" id="GO:0005737">
    <property type="term" value="C:cytoplasm"/>
    <property type="evidence" value="ECO:0007669"/>
    <property type="project" value="TreeGrafter"/>
</dbReference>
<reference evidence="3" key="1">
    <citation type="submission" date="2022-07" db="EMBL/GenBank/DDBJ databases">
        <title>Phylogenomic reconstructions and comparative analyses of Kickxellomycotina fungi.</title>
        <authorList>
            <person name="Reynolds N.K."/>
            <person name="Stajich J.E."/>
            <person name="Barry K."/>
            <person name="Grigoriev I.V."/>
            <person name="Crous P."/>
            <person name="Smith M.E."/>
        </authorList>
    </citation>
    <scope>NUCLEOTIDE SEQUENCE</scope>
    <source>
        <strain evidence="3">NBRC 100468</strain>
    </source>
</reference>
<evidence type="ECO:0000256" key="1">
    <source>
        <dbReference type="PIRSR" id="PIRSR600246-1"/>
    </source>
</evidence>
<name>A0A9W8A6N4_9FUNG</name>
<feature type="active site" description="Nucleophile" evidence="1">
    <location>
        <position position="161"/>
    </location>
</feature>
<dbReference type="Gene3D" id="3.60.20.30">
    <property type="entry name" value="(Glycosyl)asparaginase"/>
    <property type="match status" value="1"/>
</dbReference>
<evidence type="ECO:0000256" key="2">
    <source>
        <dbReference type="PIRSR" id="PIRSR600246-3"/>
    </source>
</evidence>
<dbReference type="GO" id="GO:0051604">
    <property type="term" value="P:protein maturation"/>
    <property type="evidence" value="ECO:0007669"/>
    <property type="project" value="TreeGrafter"/>
</dbReference>
<dbReference type="Pfam" id="PF01112">
    <property type="entry name" value="Asparaginase_2"/>
    <property type="match status" value="1"/>
</dbReference>
<proteinExistence type="predicted"/>
<accession>A0A9W8A6N4</accession>
<comment type="caution">
    <text evidence="3">The sequence shown here is derived from an EMBL/GenBank/DDBJ whole genome shotgun (WGS) entry which is preliminary data.</text>
</comment>
<organism evidence="3 4">
    <name type="scientific">Mycoemilia scoparia</name>
    <dbReference type="NCBI Taxonomy" id="417184"/>
    <lineage>
        <taxon>Eukaryota</taxon>
        <taxon>Fungi</taxon>
        <taxon>Fungi incertae sedis</taxon>
        <taxon>Zoopagomycota</taxon>
        <taxon>Kickxellomycotina</taxon>
        <taxon>Kickxellomycetes</taxon>
        <taxon>Kickxellales</taxon>
        <taxon>Kickxellaceae</taxon>
        <taxon>Mycoemilia</taxon>
    </lineage>
</organism>
<keyword evidence="4" id="KW-1185">Reference proteome</keyword>
<dbReference type="InterPro" id="IPR037464">
    <property type="entry name" value="Taspase1"/>
</dbReference>
<feature type="site" description="Cleavage; by autolysis" evidence="2">
    <location>
        <begin position="160"/>
        <end position="161"/>
    </location>
</feature>
<sequence length="325" mass="34931">MFRACDEAANILQSGGSALDATQKAISVLEDDPNTNAGVGSNLNREGDVECDASIMCGSTGAFGGVSAVKRIKNPICAAHKLLEGDREGPGKLGLVPPMMLVGRGAEEWASIRSIKMCDNTELITDTSKAQYETFIKMLEEEQNPTFSSQKDPGESLLNDTVGAVCLDINGNIASGVSSGGVAIKLPGRVGEAAIYGSGCWAGGDYVDMDHYISGCSLTGTGEQITKTLLAKSIFDVSVQNDDLYTSISRLLTKHFINNRALSKYTDKYMGFGTVRCKKTDSRISELEILVAYSTPSMAYGYMTDRLSKPKPAKVQRKIQKTRYQ</sequence>
<dbReference type="OrthoDB" id="77601at2759"/>
<evidence type="ECO:0000313" key="3">
    <source>
        <dbReference type="EMBL" id="KAJ1921543.1"/>
    </source>
</evidence>
<dbReference type="CDD" id="cd04514">
    <property type="entry name" value="Taspase1_like"/>
    <property type="match status" value="1"/>
</dbReference>
<dbReference type="PANTHER" id="PTHR10188">
    <property type="entry name" value="L-ASPARAGINASE"/>
    <property type="match status" value="1"/>
</dbReference>
<dbReference type="SUPFAM" id="SSF56235">
    <property type="entry name" value="N-terminal nucleophile aminohydrolases (Ntn hydrolases)"/>
    <property type="match status" value="1"/>
</dbReference>
<dbReference type="GO" id="GO:0004298">
    <property type="term" value="F:threonine-type endopeptidase activity"/>
    <property type="evidence" value="ECO:0007669"/>
    <property type="project" value="InterPro"/>
</dbReference>
<dbReference type="InterPro" id="IPR029055">
    <property type="entry name" value="Ntn_hydrolases_N"/>
</dbReference>